<dbReference type="InterPro" id="IPR016024">
    <property type="entry name" value="ARM-type_fold"/>
</dbReference>
<comment type="function">
    <text evidence="10">Component of the SRB8-11 complex. The SRB8-11 complex is a regulatory module of the Mediator complex which is itself involved in regulation of basal and activated RNA polymerase II-dependent transcription. The SRB8-11 complex may be involved in the transcriptional repression of a subset of genes regulated by Mediator. It may inhibit the association of the Mediator complex with RNA polymerase II to form the holoenzyme complex.</text>
</comment>
<name>K1X8V3_MARBU</name>
<dbReference type="InterPro" id="IPR019035">
    <property type="entry name" value="Mediator_Med12"/>
</dbReference>
<evidence type="ECO:0000313" key="15">
    <source>
        <dbReference type="Proteomes" id="UP000006753"/>
    </source>
</evidence>
<dbReference type="GO" id="GO:0003712">
    <property type="term" value="F:transcription coregulator activity"/>
    <property type="evidence" value="ECO:0007669"/>
    <property type="project" value="InterPro"/>
</dbReference>
<evidence type="ECO:0000256" key="7">
    <source>
        <dbReference type="ARBA" id="ARBA00023159"/>
    </source>
</evidence>
<feature type="domain" description="Mediator complex subunit Med12" evidence="13">
    <location>
        <begin position="259"/>
        <end position="322"/>
    </location>
</feature>
<evidence type="ECO:0000256" key="6">
    <source>
        <dbReference type="ARBA" id="ARBA00023015"/>
    </source>
</evidence>
<evidence type="ECO:0000256" key="8">
    <source>
        <dbReference type="ARBA" id="ARBA00023163"/>
    </source>
</evidence>
<dbReference type="eggNOG" id="KOG4522">
    <property type="taxonomic scope" value="Eukaryota"/>
</dbReference>
<evidence type="ECO:0000256" key="1">
    <source>
        <dbReference type="ARBA" id="ARBA00004123"/>
    </source>
</evidence>
<keyword evidence="5" id="KW-0678">Repressor</keyword>
<evidence type="ECO:0000256" key="10">
    <source>
        <dbReference type="ARBA" id="ARBA00025661"/>
    </source>
</evidence>
<dbReference type="OMA" id="YPVRPWE"/>
<keyword evidence="7" id="KW-0010">Activator</keyword>
<keyword evidence="6" id="KW-0805">Transcription regulation</keyword>
<dbReference type="GO" id="GO:0006357">
    <property type="term" value="P:regulation of transcription by RNA polymerase II"/>
    <property type="evidence" value="ECO:0007669"/>
    <property type="project" value="InterPro"/>
</dbReference>
<evidence type="ECO:0000256" key="9">
    <source>
        <dbReference type="ARBA" id="ARBA00023242"/>
    </source>
</evidence>
<organism evidence="14 15">
    <name type="scientific">Marssonina brunnea f. sp. multigermtubi (strain MB_m1)</name>
    <name type="common">Marssonina leaf spot fungus</name>
    <dbReference type="NCBI Taxonomy" id="1072389"/>
    <lineage>
        <taxon>Eukaryota</taxon>
        <taxon>Fungi</taxon>
        <taxon>Dikarya</taxon>
        <taxon>Ascomycota</taxon>
        <taxon>Pezizomycotina</taxon>
        <taxon>Leotiomycetes</taxon>
        <taxon>Helotiales</taxon>
        <taxon>Drepanopezizaceae</taxon>
        <taxon>Drepanopeziza</taxon>
    </lineage>
</organism>
<dbReference type="Proteomes" id="UP000006753">
    <property type="component" value="Unassembled WGS sequence"/>
</dbReference>
<dbReference type="Pfam" id="PF25326">
    <property type="entry name" value="ARM_SRB8"/>
    <property type="match status" value="1"/>
</dbReference>
<dbReference type="InterPro" id="IPR057344">
    <property type="entry name" value="ARM_SRB8"/>
</dbReference>
<reference evidence="14 15" key="1">
    <citation type="journal article" date="2012" name="BMC Genomics">
        <title>Sequencing the genome of Marssonina brunnea reveals fungus-poplar co-evolution.</title>
        <authorList>
            <person name="Zhu S."/>
            <person name="Cao Y.-Z."/>
            <person name="Jiang C."/>
            <person name="Tan B.-Y."/>
            <person name="Wang Z."/>
            <person name="Feng S."/>
            <person name="Zhang L."/>
            <person name="Su X.-H."/>
            <person name="Brejova B."/>
            <person name="Vinar T."/>
            <person name="Xu M."/>
            <person name="Wang M.-X."/>
            <person name="Zhang S.-G."/>
            <person name="Huang M.-R."/>
            <person name="Wu R."/>
            <person name="Zhou Y."/>
        </authorList>
    </citation>
    <scope>NUCLEOTIDE SEQUENCE [LARGE SCALE GENOMIC DNA]</scope>
    <source>
        <strain evidence="14 15">MB_m1</strain>
    </source>
</reference>
<dbReference type="PANTHER" id="PTHR46567">
    <property type="entry name" value="MEDIATOR OF RNA POLYMERASE II TRANSCRIPTION SUBUNIT 12"/>
    <property type="match status" value="1"/>
</dbReference>
<dbReference type="OrthoDB" id="20828at2759"/>
<evidence type="ECO:0000256" key="11">
    <source>
        <dbReference type="ARBA" id="ARBA00032010"/>
    </source>
</evidence>
<sequence length="1495" mass="165219">MTTRPSVARQPPQHSLSSTGPTQRPPPLRAPSQQFSSSSPTRRGNESFVDLTFEGGDAARPRLGTSRLRVEISTDPRQSDIKSPKPFLAATPTWMPTLPPRGRPQLPFDVPSAGQRGAQEGGQQAITIKPMPLPVRPGQHAPPTSEKQRPVPTSTTAKKDARPKPYNLEVPAIAPHYSPNGHADFYPWTGNHPEDQFSETAIRQGYFDKSHTSQNETGSARSTIFPALKHKSGLQTLSAVFTNVLAQRRAHGQITSGSTFKPPPRVTVTDTKREMWLRDLANPTISLRRLSRSIPHGIRGKVLLDQSLSKNIPIERAVWLAKCVGANELRSFRRKGASGTFAMGGEAKWIRDFTVCVEQFLETIIGTCGEKDFKARIGYAIRLATNFHAEYLLDREHYMDWLVSSLENSPQTKLPMWLLVTQIYWKDLLKFRKYGRRLVAALMNQLAETLNHPDHDLMAPLVDRLKFLLNGLMTSNIHNFVSPKVWNTHRDILMANLGSEDLLLKSVLGAIDRRNSRFVAAGASKEPNSRQRLIALLDGTLFKPSSTDLPRLCWDIDNDKELLVSTVLKWAASSHRPGHAKVYVAARILRSWSKIGPDVTGSILKFLDSSICDSIRCKSAFYHLVSELARSEHFSTPRYLQWLIARGGIYSTADLDPNGPASTRLLAELPMANVSDSIIELRAALLSRGDLSADEEDDQVHDCMVFMNRTLPGMQTGDDLDLEPNEYSATSGLSKLPSDLSRTIRSELGFWLRQKVKLQMIQPTIPPLDDWDVSLLKGGTSAMTGSEFNTVRRYLEYLEDYSVLADVLKIATTSNDAEVLASCADTLDLHLKTFAAIGALNSLFDILMSRLRALTEENVSVLRTFLVSLSDLASRLPNQHTVAQQLARELARSDRKTAADACSPVSDHMAIVETAEVDFTDEIEKVLASGNSMDQATLERLFGRIILRLQESWEKSPEQQRSCALLLTRLRTFDAKQFDLLMAAWVSKALPMQSRPNMMQVFGPLISFGCLAFRDVLLGCGASEKEASVGSSYATGTSSELLCLLVAPCNLPEIMTHEETYRLRVKQSHMQKDFPSDVTSVIRQAFAESYSGIQPAGSHALEVKTLLGGVDMHELYQFLVLHDPVAFTQKLAVPLLQTSTAETAAAINTVIDKLMLAGSPAEPITTELLLNITDDLSLPFCQIKLASMLQAHDTTMEGGEAGQPDHLVAFDSAIESAVNSGKTSWASIIPLLDTSIAQHLRRRADVQFLSLFPSPKTPNNEGFLMENRIRRAENLLRIIDATAHGISTSSPDPSNTSLASDMVTTLNGIRLLFANTQSQEVKDIVISKWLPLLLSFMTIHVSAFEATKQGNESRAKATLALAAVFLQLQAIDLSTQAIVTLVEQTFDLALNLVDSLPEDLRLQCVRSIRTTTSNPQIPYLFSIAANPTEWLVLSQKEKAPVIPGQSNPDGNGRQAEKEKLAPFHLRRWELLGEPTPNVGENDTSLSLTLFGARRG</sequence>
<feature type="region of interest" description="Disordered" evidence="12">
    <location>
        <begin position="1"/>
        <end position="105"/>
    </location>
</feature>
<feature type="compositionally biased region" description="Polar residues" evidence="12">
    <location>
        <begin position="12"/>
        <end position="22"/>
    </location>
</feature>
<keyword evidence="8" id="KW-0804">Transcription</keyword>
<evidence type="ECO:0000256" key="12">
    <source>
        <dbReference type="SAM" id="MobiDB-lite"/>
    </source>
</evidence>
<dbReference type="Pfam" id="PF09497">
    <property type="entry name" value="Med12"/>
    <property type="match status" value="1"/>
</dbReference>
<proteinExistence type="inferred from homology"/>
<keyword evidence="9" id="KW-0539">Nucleus</keyword>
<dbReference type="HOGENOM" id="CLU_002034_1_0_1"/>
<dbReference type="KEGG" id="mbe:MBM_00639"/>
<dbReference type="GO" id="GO:0016592">
    <property type="term" value="C:mediator complex"/>
    <property type="evidence" value="ECO:0007669"/>
    <property type="project" value="InterPro"/>
</dbReference>
<dbReference type="InParanoid" id="K1X8V3"/>
<keyword evidence="15" id="KW-1185">Reference proteome</keyword>
<comment type="similarity">
    <text evidence="2">Belongs to the Mediator complex subunit 12 family.</text>
</comment>
<dbReference type="PANTHER" id="PTHR46567:SF1">
    <property type="entry name" value="MEDIATOR OF RNA POLYMERASE II TRANSCRIPTION SUBUNIT 12"/>
    <property type="match status" value="1"/>
</dbReference>
<gene>
    <name evidence="14" type="ORF">MBM_00639</name>
</gene>
<feature type="region of interest" description="Disordered" evidence="12">
    <location>
        <begin position="130"/>
        <end position="166"/>
    </location>
</feature>
<dbReference type="GeneID" id="18756574"/>
<comment type="subunit">
    <text evidence="3">Component of the SRB8-11 complex, which itself associates with the Mediator complex.</text>
</comment>
<comment type="subcellular location">
    <subcellularLocation>
        <location evidence="1">Nucleus</location>
    </subcellularLocation>
</comment>
<evidence type="ECO:0000256" key="5">
    <source>
        <dbReference type="ARBA" id="ARBA00022491"/>
    </source>
</evidence>
<protein>
    <recommendedName>
        <fullName evidence="4">Mediator of RNA polymerase II transcription subunit 12</fullName>
    </recommendedName>
    <alternativeName>
        <fullName evidence="11">Mediator complex subunit 12</fullName>
    </alternativeName>
</protein>
<accession>K1X8V3</accession>
<dbReference type="EMBL" id="JH921428">
    <property type="protein sequence ID" value="EKD21526.1"/>
    <property type="molecule type" value="Genomic_DNA"/>
</dbReference>
<evidence type="ECO:0000256" key="4">
    <source>
        <dbReference type="ARBA" id="ARBA00019622"/>
    </source>
</evidence>
<evidence type="ECO:0000256" key="2">
    <source>
        <dbReference type="ARBA" id="ARBA00010289"/>
    </source>
</evidence>
<evidence type="ECO:0000313" key="14">
    <source>
        <dbReference type="EMBL" id="EKD21526.1"/>
    </source>
</evidence>
<feature type="compositionally biased region" description="Polar residues" evidence="12">
    <location>
        <begin position="31"/>
        <end position="42"/>
    </location>
</feature>
<evidence type="ECO:0000259" key="13">
    <source>
        <dbReference type="SMART" id="SM01281"/>
    </source>
</evidence>
<dbReference type="SMART" id="SM01281">
    <property type="entry name" value="Med12"/>
    <property type="match status" value="1"/>
</dbReference>
<dbReference type="SUPFAM" id="SSF48371">
    <property type="entry name" value="ARM repeat"/>
    <property type="match status" value="1"/>
</dbReference>
<dbReference type="STRING" id="1072389.K1X8V3"/>
<evidence type="ECO:0000256" key="3">
    <source>
        <dbReference type="ARBA" id="ARBA00011629"/>
    </source>
</evidence>
<dbReference type="RefSeq" id="XP_007288528.1">
    <property type="nucleotide sequence ID" value="XM_007288466.1"/>
</dbReference>
<feature type="compositionally biased region" description="Basic and acidic residues" evidence="12">
    <location>
        <begin position="68"/>
        <end position="83"/>
    </location>
</feature>